<dbReference type="EMBL" id="CP120733">
    <property type="protein sequence ID" value="WFD09429.1"/>
    <property type="molecule type" value="Genomic_DNA"/>
</dbReference>
<sequence>MKNFVDCTWLEKHMDDEGLFIIDCRFDLFDAFYGRMSYDKGHIKNAFYLEILQVHKKPTVVQDRFQSFRHWLKSLKEWGLGWTLR</sequence>
<gene>
    <name evidence="2" type="ORF">P4S50_13665</name>
</gene>
<dbReference type="PROSITE" id="PS50206">
    <property type="entry name" value="RHODANESE_3"/>
    <property type="match status" value="1"/>
</dbReference>
<feature type="domain" description="Rhodanese" evidence="1">
    <location>
        <begin position="15"/>
        <end position="61"/>
    </location>
</feature>
<protein>
    <submittedName>
        <fullName evidence="2">Rhodanese-like domain-containing protein</fullName>
    </submittedName>
</protein>
<keyword evidence="3" id="KW-1185">Reference proteome</keyword>
<dbReference type="Pfam" id="PF00581">
    <property type="entry name" value="Rhodanese"/>
    <property type="match status" value="1"/>
</dbReference>
<dbReference type="Gene3D" id="3.40.250.10">
    <property type="entry name" value="Rhodanese-like domain"/>
    <property type="match status" value="1"/>
</dbReference>
<reference evidence="2 3" key="1">
    <citation type="submission" date="2023-03" db="EMBL/GenBank/DDBJ databases">
        <title>Complete genome sequence of Tepidibacter sp. SWIR-1, isolated from a deep-sea hydrothermal vent.</title>
        <authorList>
            <person name="Li X."/>
        </authorList>
    </citation>
    <scope>NUCLEOTIDE SEQUENCE [LARGE SCALE GENOMIC DNA]</scope>
    <source>
        <strain evidence="2 3">SWIR-1</strain>
    </source>
</reference>
<name>A0ABY8E982_9FIRM</name>
<evidence type="ECO:0000259" key="1">
    <source>
        <dbReference type="PROSITE" id="PS50206"/>
    </source>
</evidence>
<dbReference type="Proteomes" id="UP001222800">
    <property type="component" value="Chromosome"/>
</dbReference>
<evidence type="ECO:0000313" key="2">
    <source>
        <dbReference type="EMBL" id="WFD09429.1"/>
    </source>
</evidence>
<accession>A0ABY8E982</accession>
<dbReference type="InterPro" id="IPR036873">
    <property type="entry name" value="Rhodanese-like_dom_sf"/>
</dbReference>
<evidence type="ECO:0000313" key="3">
    <source>
        <dbReference type="Proteomes" id="UP001222800"/>
    </source>
</evidence>
<organism evidence="2 3">
    <name type="scientific">Tepidibacter hydrothermalis</name>
    <dbReference type="NCBI Taxonomy" id="3036126"/>
    <lineage>
        <taxon>Bacteria</taxon>
        <taxon>Bacillati</taxon>
        <taxon>Bacillota</taxon>
        <taxon>Clostridia</taxon>
        <taxon>Peptostreptococcales</taxon>
        <taxon>Peptostreptococcaceae</taxon>
        <taxon>Tepidibacter</taxon>
    </lineage>
</organism>
<dbReference type="RefSeq" id="WP_277731354.1">
    <property type="nucleotide sequence ID" value="NZ_CP120733.1"/>
</dbReference>
<dbReference type="InterPro" id="IPR001763">
    <property type="entry name" value="Rhodanese-like_dom"/>
</dbReference>
<proteinExistence type="predicted"/>
<dbReference type="SUPFAM" id="SSF52821">
    <property type="entry name" value="Rhodanese/Cell cycle control phosphatase"/>
    <property type="match status" value="1"/>
</dbReference>